<evidence type="ECO:0000313" key="6">
    <source>
        <dbReference type="Proteomes" id="UP000316801"/>
    </source>
</evidence>
<dbReference type="GO" id="GO:0009416">
    <property type="term" value="P:response to light stimulus"/>
    <property type="evidence" value="ECO:0007669"/>
    <property type="project" value="TreeGrafter"/>
</dbReference>
<evidence type="ECO:0000256" key="1">
    <source>
        <dbReference type="ARBA" id="ARBA00022630"/>
    </source>
</evidence>
<dbReference type="SUPFAM" id="SSF48173">
    <property type="entry name" value="Cryptochrome/photolyase FAD-binding domain"/>
    <property type="match status" value="1"/>
</dbReference>
<dbReference type="AlphaFoldDB" id="A0A549SPF3"/>
<proteinExistence type="predicted"/>
<dbReference type="InterPro" id="IPR002081">
    <property type="entry name" value="Cryptochrome/DNA_photolyase_1"/>
</dbReference>
<dbReference type="GO" id="GO:0003904">
    <property type="term" value="F:deoxyribodipyrimidine photo-lyase activity"/>
    <property type="evidence" value="ECO:0007669"/>
    <property type="project" value="TreeGrafter"/>
</dbReference>
<dbReference type="Gene3D" id="1.10.579.10">
    <property type="entry name" value="DNA Cyclobutane Dipyrimidine Photolyase, subunit A, domain 3"/>
    <property type="match status" value="1"/>
</dbReference>
<dbReference type="Gene3D" id="1.25.40.80">
    <property type="match status" value="1"/>
</dbReference>
<feature type="binding site" evidence="3">
    <location>
        <begin position="181"/>
        <end position="183"/>
    </location>
    <ligand>
        <name>FAD</name>
        <dbReference type="ChEBI" id="CHEBI:57692"/>
    </ligand>
</feature>
<keyword evidence="6" id="KW-1185">Reference proteome</keyword>
<dbReference type="PANTHER" id="PTHR11455">
    <property type="entry name" value="CRYPTOCHROME"/>
    <property type="match status" value="1"/>
</dbReference>
<keyword evidence="5" id="KW-0456">Lyase</keyword>
<name>A0A549SPF3_9HYPH</name>
<comment type="cofactor">
    <cofactor evidence="3">
        <name>FAD</name>
        <dbReference type="ChEBI" id="CHEBI:57692"/>
    </cofactor>
    <text evidence="3">Binds 1 FAD per subunit.</text>
</comment>
<evidence type="ECO:0000259" key="4">
    <source>
        <dbReference type="Pfam" id="PF03441"/>
    </source>
</evidence>
<dbReference type="RefSeq" id="WP_143127848.1">
    <property type="nucleotide sequence ID" value="NZ_VJMG01000094.1"/>
</dbReference>
<feature type="domain" description="Cryptochrome/DNA photolyase FAD-binding" evidence="4">
    <location>
        <begin position="77"/>
        <end position="200"/>
    </location>
</feature>
<keyword evidence="1 3" id="KW-0285">Flavoprotein</keyword>
<keyword evidence="2 3" id="KW-0274">FAD</keyword>
<dbReference type="InterPro" id="IPR005101">
    <property type="entry name" value="Cryptochr/Photolyase_FAD-bd"/>
</dbReference>
<evidence type="ECO:0000313" key="5">
    <source>
        <dbReference type="EMBL" id="TRL31509.1"/>
    </source>
</evidence>
<dbReference type="InterPro" id="IPR036134">
    <property type="entry name" value="Crypto/Photolyase_FAD-like_sf"/>
</dbReference>
<dbReference type="Proteomes" id="UP000316801">
    <property type="component" value="Unassembled WGS sequence"/>
</dbReference>
<reference evidence="5 6" key="1">
    <citation type="submission" date="2019-07" db="EMBL/GenBank/DDBJ databases">
        <title>Ln-dependent methylotrophs.</title>
        <authorList>
            <person name="Tani A."/>
        </authorList>
    </citation>
    <scope>NUCLEOTIDE SEQUENCE [LARGE SCALE GENOMIC DNA]</scope>
    <source>
        <strain evidence="5 6">SM12</strain>
    </source>
</reference>
<organism evidence="5 6">
    <name type="scientific">Rhizobium straminoryzae</name>
    <dbReference type="NCBI Taxonomy" id="1387186"/>
    <lineage>
        <taxon>Bacteria</taxon>
        <taxon>Pseudomonadati</taxon>
        <taxon>Pseudomonadota</taxon>
        <taxon>Alphaproteobacteria</taxon>
        <taxon>Hyphomicrobiales</taxon>
        <taxon>Rhizobiaceae</taxon>
        <taxon>Rhizobium/Agrobacterium group</taxon>
        <taxon>Rhizobium</taxon>
    </lineage>
</organism>
<accession>A0A549SPF3</accession>
<evidence type="ECO:0000256" key="3">
    <source>
        <dbReference type="PIRSR" id="PIRSR602081-1"/>
    </source>
</evidence>
<dbReference type="GO" id="GO:0071949">
    <property type="term" value="F:FAD binding"/>
    <property type="evidence" value="ECO:0007669"/>
    <property type="project" value="TreeGrafter"/>
</dbReference>
<dbReference type="PANTHER" id="PTHR11455:SF9">
    <property type="entry name" value="CRYPTOCHROME CIRCADIAN CLOCK 5 ISOFORM X1"/>
    <property type="match status" value="1"/>
</dbReference>
<sequence>MTEAGFPLSRADAFQRLQSFLPTAGRAYARLRNKDQGKGRHVHVSRLSPAVRRRLITEAEIIETVLAHHDLASAEKFVSEVFWRSYWKGWLEQRPTLWPDYRAALEREKDRLDASADLRLRHEAAIDACTGIDCFDAWVEELNVTGYLHNWARMQFASIWIFTLGLPWELGAAFLFDRLIDADPASNTLSWRWVAGLHTVGKVYLADAGRIRSMTNGRFSPTGLAHTAIIPTDSLQTPQPAAVRPFARPNPSAPTLLLLTSEDLSPETSQEMCGLPVRAIACIDGCNTWDRMAMADGMERACKAWPEADCLGIVEPAHLLAKAHAAGCSQVTTAFLPVGPVADVLMPLQVEGPTRGVLFTEYMHDWDRRTWPHCRKGFFALREKIPALVRCGRD</sequence>
<protein>
    <submittedName>
        <fullName evidence="5">Deoxyribodipyrimidine photolyase</fullName>
    </submittedName>
</protein>
<dbReference type="Pfam" id="PF03441">
    <property type="entry name" value="FAD_binding_7"/>
    <property type="match status" value="1"/>
</dbReference>
<feature type="binding site" evidence="3">
    <location>
        <position position="77"/>
    </location>
    <ligand>
        <name>FAD</name>
        <dbReference type="ChEBI" id="CHEBI:57692"/>
    </ligand>
</feature>
<evidence type="ECO:0000256" key="2">
    <source>
        <dbReference type="ARBA" id="ARBA00022827"/>
    </source>
</evidence>
<feature type="binding site" evidence="3">
    <location>
        <position position="28"/>
    </location>
    <ligand>
        <name>FAD</name>
        <dbReference type="ChEBI" id="CHEBI:57692"/>
    </ligand>
</feature>
<dbReference type="EMBL" id="VJMG01000094">
    <property type="protein sequence ID" value="TRL31509.1"/>
    <property type="molecule type" value="Genomic_DNA"/>
</dbReference>
<comment type="caution">
    <text evidence="5">The sequence shown here is derived from an EMBL/GenBank/DDBJ whole genome shotgun (WGS) entry which is preliminary data.</text>
</comment>
<dbReference type="GO" id="GO:0003677">
    <property type="term" value="F:DNA binding"/>
    <property type="evidence" value="ECO:0007669"/>
    <property type="project" value="TreeGrafter"/>
</dbReference>
<gene>
    <name evidence="5" type="ORF">FNA46_24445</name>
</gene>